<keyword evidence="2 4" id="KW-0808">Transferase</keyword>
<dbReference type="OrthoDB" id="9804312at2"/>
<evidence type="ECO:0000256" key="2">
    <source>
        <dbReference type="ARBA" id="ARBA00022679"/>
    </source>
</evidence>
<keyword evidence="1 4" id="KW-0489">Methyltransferase</keyword>
<name>A0A1M4SJ57_9BACT</name>
<dbReference type="GO" id="GO:0032259">
    <property type="term" value="P:methylation"/>
    <property type="evidence" value="ECO:0007669"/>
    <property type="project" value="UniProtKB-KW"/>
</dbReference>
<dbReference type="AlphaFoldDB" id="A0A1M4SJ57"/>
<dbReference type="STRING" id="1302690.BUE76_23585"/>
<keyword evidence="5" id="KW-1185">Reference proteome</keyword>
<evidence type="ECO:0000256" key="3">
    <source>
        <dbReference type="ARBA" id="ARBA00022691"/>
    </source>
</evidence>
<gene>
    <name evidence="4" type="ORF">SAMN05444008_101142</name>
</gene>
<organism evidence="4 5">
    <name type="scientific">Cnuella takakiae</name>
    <dbReference type="NCBI Taxonomy" id="1302690"/>
    <lineage>
        <taxon>Bacteria</taxon>
        <taxon>Pseudomonadati</taxon>
        <taxon>Bacteroidota</taxon>
        <taxon>Chitinophagia</taxon>
        <taxon>Chitinophagales</taxon>
        <taxon>Chitinophagaceae</taxon>
        <taxon>Cnuella</taxon>
    </lineage>
</organism>
<proteinExistence type="predicted"/>
<protein>
    <submittedName>
        <fullName evidence="4">Thiopurine S-methyltransferase (TPMT)</fullName>
    </submittedName>
</protein>
<dbReference type="SUPFAM" id="SSF53335">
    <property type="entry name" value="S-adenosyl-L-methionine-dependent methyltransferases"/>
    <property type="match status" value="1"/>
</dbReference>
<keyword evidence="3" id="KW-0949">S-adenosyl-L-methionine</keyword>
<dbReference type="EMBL" id="FQUO01000001">
    <property type="protein sequence ID" value="SHE32182.1"/>
    <property type="molecule type" value="Genomic_DNA"/>
</dbReference>
<dbReference type="PANTHER" id="PTHR43861">
    <property type="entry name" value="TRANS-ACONITATE 2-METHYLTRANSFERASE-RELATED"/>
    <property type="match status" value="1"/>
</dbReference>
<reference evidence="4 5" key="1">
    <citation type="submission" date="2016-11" db="EMBL/GenBank/DDBJ databases">
        <authorList>
            <person name="Jaros S."/>
            <person name="Januszkiewicz K."/>
            <person name="Wedrychowicz H."/>
        </authorList>
    </citation>
    <scope>NUCLEOTIDE SEQUENCE [LARGE SCALE GENOMIC DNA]</scope>
    <source>
        <strain evidence="4 5">DSM 26897</strain>
    </source>
</reference>
<dbReference type="Gene3D" id="3.40.50.150">
    <property type="entry name" value="Vaccinia Virus protein VP39"/>
    <property type="match status" value="1"/>
</dbReference>
<dbReference type="Pfam" id="PF05724">
    <property type="entry name" value="TPMT"/>
    <property type="match status" value="1"/>
</dbReference>
<dbReference type="PANTHER" id="PTHR43861:SF3">
    <property type="entry name" value="PUTATIVE (AFU_ORTHOLOGUE AFUA_2G14390)-RELATED"/>
    <property type="match status" value="1"/>
</dbReference>
<dbReference type="InterPro" id="IPR008854">
    <property type="entry name" value="TPMT"/>
</dbReference>
<dbReference type="RefSeq" id="WP_073039046.1">
    <property type="nucleotide sequence ID" value="NZ_FQUO01000001.1"/>
</dbReference>
<evidence type="ECO:0000313" key="5">
    <source>
        <dbReference type="Proteomes" id="UP000184368"/>
    </source>
</evidence>
<dbReference type="GO" id="GO:0008757">
    <property type="term" value="F:S-adenosylmethionine-dependent methyltransferase activity"/>
    <property type="evidence" value="ECO:0007669"/>
    <property type="project" value="InterPro"/>
</dbReference>
<sequence>MKQEFWNTRYIENASVYGQEPNHYFKQYIDKHKPGSILLPAEGEGRNAIYAASKGWLVDAFDFSEVAREKALLQATAKNVTINYWVQEIETYKAEKKYDAVALIYVHLPQALRSLFHEQIFKSLNSGGYLILEAFAKEQVEFDSGGPKDKQMLYDAPSICSDFPFLHLLSCGQKEIELNEGKFHKGKAAVLQLVGQKL</sequence>
<evidence type="ECO:0000256" key="1">
    <source>
        <dbReference type="ARBA" id="ARBA00022603"/>
    </source>
</evidence>
<dbReference type="Proteomes" id="UP000184368">
    <property type="component" value="Unassembled WGS sequence"/>
</dbReference>
<accession>A0A1M4SJ57</accession>
<dbReference type="InterPro" id="IPR029063">
    <property type="entry name" value="SAM-dependent_MTases_sf"/>
</dbReference>
<evidence type="ECO:0000313" key="4">
    <source>
        <dbReference type="EMBL" id="SHE32182.1"/>
    </source>
</evidence>